<sequence>MSPHAIVKKKKKKQELHKTKNKITRIFQLLSIKARNNRRKSNESGDLDRIFCIVDNVGKKWAKAL</sequence>
<dbReference type="KEGG" id="hpaz:K756_03260"/>
<organism evidence="1 2">
    <name type="scientific">Glaesserella parasuis ZJ0906</name>
    <dbReference type="NCBI Taxonomy" id="1322346"/>
    <lineage>
        <taxon>Bacteria</taxon>
        <taxon>Pseudomonadati</taxon>
        <taxon>Pseudomonadota</taxon>
        <taxon>Gammaproteobacteria</taxon>
        <taxon>Pasteurellales</taxon>
        <taxon>Pasteurellaceae</taxon>
        <taxon>Glaesserella</taxon>
    </lineage>
</organism>
<name>A0A806JAF5_GLAPU</name>
<accession>A0A806JAF5</accession>
<proteinExistence type="predicted"/>
<evidence type="ECO:0000313" key="2">
    <source>
        <dbReference type="Proteomes" id="UP000014672"/>
    </source>
</evidence>
<reference evidence="1 2" key="1">
    <citation type="journal article" date="2013" name="PLoS ONE">
        <title>Complete Genome Analysis of a Haemophilus parasuis Serovar 12 Strain from China.</title>
        <authorList>
            <person name="Li Y."/>
            <person name="Kwok A.H."/>
            <person name="Jiang J."/>
            <person name="Zou Y."/>
            <person name="Zheng F."/>
            <person name="Chen P."/>
            <person name="Hou C."/>
            <person name="Leung F.C."/>
            <person name="Jiang P."/>
        </authorList>
    </citation>
    <scope>NUCLEOTIDE SEQUENCE [LARGE SCALE GENOMIC DNA]</scope>
    <source>
        <strain evidence="1 2">ZJ0906</strain>
    </source>
</reference>
<dbReference type="Proteomes" id="UP000014672">
    <property type="component" value="Chromosome"/>
</dbReference>
<evidence type="ECO:0000313" key="1">
    <source>
        <dbReference type="EMBL" id="AGO15885.1"/>
    </source>
</evidence>
<dbReference type="EMBL" id="CP005384">
    <property type="protein sequence ID" value="AGO15885.1"/>
    <property type="molecule type" value="Genomic_DNA"/>
</dbReference>
<dbReference type="AlphaFoldDB" id="A0A806JAF5"/>
<gene>
    <name evidence="1" type="ORF">K756_03260</name>
</gene>
<protein>
    <submittedName>
        <fullName evidence="1">Uncharacterized protein</fullName>
    </submittedName>
</protein>